<name>A0A9W6SD90_9ACTN</name>
<evidence type="ECO:0000256" key="1">
    <source>
        <dbReference type="SAM" id="MobiDB-lite"/>
    </source>
</evidence>
<keyword evidence="3" id="KW-1185">Reference proteome</keyword>
<dbReference type="InterPro" id="IPR036689">
    <property type="entry name" value="ESAT-6-like_sf"/>
</dbReference>
<dbReference type="Proteomes" id="UP001165074">
    <property type="component" value="Unassembled WGS sequence"/>
</dbReference>
<dbReference type="EMBL" id="BSTK01000020">
    <property type="protein sequence ID" value="GLY91471.1"/>
    <property type="molecule type" value="Genomic_DNA"/>
</dbReference>
<evidence type="ECO:0000313" key="2">
    <source>
        <dbReference type="EMBL" id="GLY91471.1"/>
    </source>
</evidence>
<comment type="caution">
    <text evidence="2">The sequence shown here is derived from an EMBL/GenBank/DDBJ whole genome shotgun (WGS) entry which is preliminary data.</text>
</comment>
<proteinExistence type="predicted"/>
<protein>
    <submittedName>
        <fullName evidence="2">Uncharacterized protein</fullName>
    </submittedName>
</protein>
<organism evidence="2 3">
    <name type="scientific">Actinoallomurus iriomotensis</name>
    <dbReference type="NCBI Taxonomy" id="478107"/>
    <lineage>
        <taxon>Bacteria</taxon>
        <taxon>Bacillati</taxon>
        <taxon>Actinomycetota</taxon>
        <taxon>Actinomycetes</taxon>
        <taxon>Streptosporangiales</taxon>
        <taxon>Thermomonosporaceae</taxon>
        <taxon>Actinoallomurus</taxon>
    </lineage>
</organism>
<dbReference type="RefSeq" id="WP_285583068.1">
    <property type="nucleotide sequence ID" value="NZ_BSTK01000020.1"/>
</dbReference>
<gene>
    <name evidence="2" type="ORF">Airi02_094000</name>
</gene>
<sequence length="352" mass="39785">MAPNDNPAMDQNGSITPIETYDWPGEDNNTTDGFEVNHQELQTMANRFMVDLNTVEMKEVGSFHGALEHKGGTWEGALMAETVIDTFTIGLFAITSDAMVECTVAACGVATSGQNYNIAEDHSWLTGKSRWDMNQYLDFVSPGGYLSHWDDKEKSYRLSSEYPVDKLEVSKSDTQIKYNSSNSFETGKWSEYGSFSKEFVRSLIMAYKENLLLDYSKMMEGIANELDTVKGKLRTLATDASRAWHGPAEVKAQQALKKIYEGIGPLVTAYHTMSSLTRTWAEDILVPAQTRFDHVVTSENWFTDIFQDDDDESARRFLKDLDRQLADKVLKNIPRSVRLDLPGLVRPEDRQH</sequence>
<dbReference type="SUPFAM" id="SSF140453">
    <property type="entry name" value="EsxAB dimer-like"/>
    <property type="match status" value="1"/>
</dbReference>
<dbReference type="AlphaFoldDB" id="A0A9W6SD90"/>
<accession>A0A9W6SD90</accession>
<evidence type="ECO:0000313" key="3">
    <source>
        <dbReference type="Proteomes" id="UP001165074"/>
    </source>
</evidence>
<reference evidence="2" key="1">
    <citation type="submission" date="2023-03" db="EMBL/GenBank/DDBJ databases">
        <title>Actinoallomurus iriomotensis NBRC 103684.</title>
        <authorList>
            <person name="Ichikawa N."/>
            <person name="Sato H."/>
            <person name="Tonouchi N."/>
        </authorList>
    </citation>
    <scope>NUCLEOTIDE SEQUENCE</scope>
    <source>
        <strain evidence="2">NBRC 103684</strain>
    </source>
</reference>
<feature type="region of interest" description="Disordered" evidence="1">
    <location>
        <begin position="1"/>
        <end position="31"/>
    </location>
</feature>